<gene>
    <name evidence="2" type="ORF">C9J27_03660</name>
</gene>
<accession>A0A2T3KMV5</accession>
<keyword evidence="1" id="KW-0732">Signal</keyword>
<evidence type="ECO:0000313" key="3">
    <source>
        <dbReference type="Proteomes" id="UP000241426"/>
    </source>
</evidence>
<evidence type="ECO:0000256" key="1">
    <source>
        <dbReference type="SAM" id="SignalP"/>
    </source>
</evidence>
<evidence type="ECO:0008006" key="4">
    <source>
        <dbReference type="Google" id="ProtNLM"/>
    </source>
</evidence>
<dbReference type="EMBL" id="PYNF01000002">
    <property type="protein sequence ID" value="PSV01129.1"/>
    <property type="molecule type" value="Genomic_DNA"/>
</dbReference>
<organism evidence="2 3">
    <name type="scientific">Photobacterium kishitanii</name>
    <dbReference type="NCBI Taxonomy" id="318456"/>
    <lineage>
        <taxon>Bacteria</taxon>
        <taxon>Pseudomonadati</taxon>
        <taxon>Pseudomonadota</taxon>
        <taxon>Gammaproteobacteria</taxon>
        <taxon>Vibrionales</taxon>
        <taxon>Vibrionaceae</taxon>
        <taxon>Photobacterium</taxon>
    </lineage>
</organism>
<name>A0A2T3KMV5_9GAMM</name>
<sequence>MKRKLFLSIISLSSLFVMPAFASTDSADSSSQDGTLVSQVPMIEATSVPVYEDKIDVSYLAKLVIHPKDDWIGRKVFKHDGVCVEVTKELKFKTIQKPFKNLYRSANLPKKVEIGQMNIGAKIVDCSNYQSSITTLE</sequence>
<dbReference type="Proteomes" id="UP000241426">
    <property type="component" value="Unassembled WGS sequence"/>
</dbReference>
<dbReference type="AlphaFoldDB" id="A0A2T3KMV5"/>
<dbReference type="RefSeq" id="WP_107288856.1">
    <property type="nucleotide sequence ID" value="NZ_PYNF01000002.1"/>
</dbReference>
<comment type="caution">
    <text evidence="2">The sequence shown here is derived from an EMBL/GenBank/DDBJ whole genome shotgun (WGS) entry which is preliminary data.</text>
</comment>
<reference evidence="2 3" key="1">
    <citation type="submission" date="2018-01" db="EMBL/GenBank/DDBJ databases">
        <title>Whole genome sequencing of Histamine producing bacteria.</title>
        <authorList>
            <person name="Butler K."/>
        </authorList>
    </citation>
    <scope>NUCLEOTIDE SEQUENCE [LARGE SCALE GENOMIC DNA]</scope>
    <source>
        <strain evidence="2 3">FS-7.2</strain>
    </source>
</reference>
<feature type="chain" id="PRO_5015482448" description="DUF2541 domain-containing protein" evidence="1">
    <location>
        <begin position="23"/>
        <end position="137"/>
    </location>
</feature>
<proteinExistence type="predicted"/>
<feature type="signal peptide" evidence="1">
    <location>
        <begin position="1"/>
        <end position="22"/>
    </location>
</feature>
<evidence type="ECO:0000313" key="2">
    <source>
        <dbReference type="EMBL" id="PSV01129.1"/>
    </source>
</evidence>
<protein>
    <recommendedName>
        <fullName evidence="4">DUF2541 domain-containing protein</fullName>
    </recommendedName>
</protein>